<dbReference type="Gene3D" id="1.10.472.10">
    <property type="entry name" value="Cyclin-like"/>
    <property type="match status" value="2"/>
</dbReference>
<dbReference type="Pfam" id="PF16311">
    <property type="entry name" value="TMEM100"/>
    <property type="match status" value="1"/>
</dbReference>
<dbReference type="SUPFAM" id="SSF81383">
    <property type="entry name" value="F-box domain"/>
    <property type="match status" value="1"/>
</dbReference>
<keyword evidence="13" id="KW-0472">Membrane</keyword>
<evidence type="ECO:0000256" key="7">
    <source>
        <dbReference type="ARBA" id="ARBA00022776"/>
    </source>
</evidence>
<protein>
    <recommendedName>
        <fullName evidence="4">Cyclin-F</fullName>
    </recommendedName>
</protein>
<dbReference type="SMART" id="SM00256">
    <property type="entry name" value="FBOX"/>
    <property type="match status" value="1"/>
</dbReference>
<dbReference type="CDD" id="cd20521">
    <property type="entry name" value="CYCLIN_CCNF_rpt1"/>
    <property type="match status" value="1"/>
</dbReference>
<dbReference type="GO" id="GO:0048471">
    <property type="term" value="C:perinuclear region of cytoplasm"/>
    <property type="evidence" value="ECO:0007669"/>
    <property type="project" value="UniProtKB-SubCell"/>
</dbReference>
<evidence type="ECO:0000313" key="16">
    <source>
        <dbReference type="Proteomes" id="UP001239994"/>
    </source>
</evidence>
<dbReference type="Gene3D" id="1.20.1280.50">
    <property type="match status" value="1"/>
</dbReference>
<dbReference type="InterPro" id="IPR013763">
    <property type="entry name" value="Cyclin-like_dom"/>
</dbReference>
<comment type="subcellular location">
    <subcellularLocation>
        <location evidence="1">Cytoplasm</location>
        <location evidence="1">Cytoskeleton</location>
        <location evidence="1">Microtubule organizing center</location>
        <location evidence="1">Centrosome</location>
        <location evidence="1">Centriole</location>
    </subcellularLocation>
    <subcellularLocation>
        <location evidence="2">Cytoplasm</location>
        <location evidence="2">Perinuclear region</location>
    </subcellularLocation>
</comment>
<keyword evidence="13" id="KW-1133">Transmembrane helix</keyword>
<dbReference type="EMBL" id="JAROKS010000012">
    <property type="protein sequence ID" value="KAK1799185.1"/>
    <property type="molecule type" value="Genomic_DNA"/>
</dbReference>
<comment type="caution">
    <text evidence="15">The sequence shown here is derived from an EMBL/GenBank/DDBJ whole genome shotgun (WGS) entry which is preliminary data.</text>
</comment>
<gene>
    <name evidence="15" type="ORF">P4O66_007435</name>
</gene>
<dbReference type="InterPro" id="IPR006671">
    <property type="entry name" value="Cyclin_N"/>
</dbReference>
<evidence type="ECO:0000256" key="11">
    <source>
        <dbReference type="RuleBase" id="RU000383"/>
    </source>
</evidence>
<dbReference type="Pfam" id="PF00134">
    <property type="entry name" value="Cyclin_N"/>
    <property type="match status" value="1"/>
</dbReference>
<evidence type="ECO:0000259" key="14">
    <source>
        <dbReference type="PROSITE" id="PS50181"/>
    </source>
</evidence>
<dbReference type="PROSITE" id="PS00292">
    <property type="entry name" value="CYCLINS"/>
    <property type="match status" value="1"/>
</dbReference>
<dbReference type="GO" id="GO:0051301">
    <property type="term" value="P:cell division"/>
    <property type="evidence" value="ECO:0007669"/>
    <property type="project" value="UniProtKB-KW"/>
</dbReference>
<sequence length="1123" mass="123309">MGCTTGHLACQAQPPAAPAPEGCTQEGGGKVPEVLSSLERLSQATGGMEKSWYRCIFPFGIISLVIGVAGTGVTYTYNDLPQTKVVSVVLLIAGLLLVLMATACWTAHKKKRRKKKEAGPFSMSTDELRDAEFRIPWRPWDKHAGRVGRAGVMHTDPQQVSGIKTTQQRTCSVSRSHAHIARTLNAGQCQQRATAGITAAVNTAGSPRHSFPLGPSACAPPLTPYLPGVKQSAREGNRTLRKRSATLSPHVILLSVTPEQCASKRNAMRDSVERKSMKLPRWLQILAINQDPQGLIPDVLHCRCSKCFSLPARKRVRKQVPSLTLLSLPEEVLLCVLHCLSAEDLLAVRTVHSRFRDIIDNNSSVWARGSFKDSWPAPDTVWLFEKAAEKGNFEAAVKLGIAYLYNEGPSLNDEGRAQLCGMMAARYFALAESLRSPLADPFIWLFIRPPWSPSGSCCKAVVYNYLETESDNNMVLRGTLLHCLARVLQLFDDEVKQATALELLEESACCGSVQSSYLLWEQNRSAAVSASSESQGLCRLHRRAPLIDGLLPLQLVDPGRYLQCVRTLRDYATKGCWEAQLSLAKSVASGSPLGLEARTCTHLVAQLFHSCPLPQRRLDDPHALDINDTMRYILVDWLVEVTTMKDFSSLALHVAVGCVDRYLSRRSVPKARLQLLGIACMVICTRYISKEILTIREAVWLTDNTYQYEDLVRMMGEVISVLEGKIRTPTVLDYGEVLQSLMPMERRSSHLYNYVCELSLLYSALAVPGPARLACAALLLARALHNYAPVWPSQLVENTGFSKELLVPVALLLYIKCFSQDTPKDYRHVSLTGVKQRFEGDTHQQISKEKVMGFKDVCQVLEVPEMEPQVGAPSYSGPSADIPTFLSSPSGKRSGIVTCFITLCVYVSNSSVYPCIEKWQEDSMQTHRGSFVATPTAELSTQEETLLGDILDWSLDASCSGYEGDQESEGEREAETSVMSVQLLLSTEHGDGQSHCRALSDDDDGGMCAAEDASSSRGRPYSQQPLSSSRRPLRVELHSSGYSSVQSSSPAVCSLMPCSLSSVSQASVSASPGFRLLVPMQRPDGASHRQVKRKNTAAHSGGEMEVETEMEEGEPPRALPLSL</sequence>
<dbReference type="InterPro" id="IPR036915">
    <property type="entry name" value="Cyclin-like_sf"/>
</dbReference>
<evidence type="ECO:0000256" key="1">
    <source>
        <dbReference type="ARBA" id="ARBA00004114"/>
    </source>
</evidence>
<reference evidence="15" key="1">
    <citation type="submission" date="2023-03" db="EMBL/GenBank/DDBJ databases">
        <title>Electrophorus voltai genome.</title>
        <authorList>
            <person name="Bian C."/>
        </authorList>
    </citation>
    <scope>NUCLEOTIDE SEQUENCE</scope>
    <source>
        <strain evidence="15">CB-2022</strain>
        <tissue evidence="15">Muscle</tissue>
    </source>
</reference>
<evidence type="ECO:0000256" key="8">
    <source>
        <dbReference type="ARBA" id="ARBA00023127"/>
    </source>
</evidence>
<keyword evidence="13" id="KW-0812">Transmembrane</keyword>
<feature type="compositionally biased region" description="Basic and acidic residues" evidence="12">
    <location>
        <begin position="989"/>
        <end position="1000"/>
    </location>
</feature>
<feature type="compositionally biased region" description="Acidic residues" evidence="12">
    <location>
        <begin position="1104"/>
        <end position="1113"/>
    </location>
</feature>
<evidence type="ECO:0000256" key="13">
    <source>
        <dbReference type="SAM" id="Phobius"/>
    </source>
</evidence>
<dbReference type="Proteomes" id="UP001239994">
    <property type="component" value="Unassembled WGS sequence"/>
</dbReference>
<dbReference type="Pfam" id="PF12937">
    <property type="entry name" value="F-box-like"/>
    <property type="match status" value="1"/>
</dbReference>
<dbReference type="PROSITE" id="PS50181">
    <property type="entry name" value="FBOX"/>
    <property type="match status" value="1"/>
</dbReference>
<keyword evidence="5" id="KW-0963">Cytoplasm</keyword>
<dbReference type="CDD" id="cd22082">
    <property type="entry name" value="F-box_FBXO1"/>
    <property type="match status" value="1"/>
</dbReference>
<evidence type="ECO:0000256" key="9">
    <source>
        <dbReference type="ARBA" id="ARBA00023212"/>
    </source>
</evidence>
<dbReference type="SMART" id="SM00385">
    <property type="entry name" value="CYCLIN"/>
    <property type="match status" value="2"/>
</dbReference>
<comment type="similarity">
    <text evidence="3">Belongs to the cyclin family. Cyclin AB subfamily.</text>
</comment>
<keyword evidence="16" id="KW-1185">Reference proteome</keyword>
<evidence type="ECO:0000256" key="2">
    <source>
        <dbReference type="ARBA" id="ARBA00004556"/>
    </source>
</evidence>
<dbReference type="InterPro" id="IPR001810">
    <property type="entry name" value="F-box_dom"/>
</dbReference>
<dbReference type="GO" id="GO:0005814">
    <property type="term" value="C:centriole"/>
    <property type="evidence" value="ECO:0007669"/>
    <property type="project" value="UniProtKB-SubCell"/>
</dbReference>
<keyword evidence="10" id="KW-0131">Cell cycle</keyword>
<dbReference type="FunFam" id="1.10.472.10:FF:000038">
    <property type="entry name" value="Cyclin F"/>
    <property type="match status" value="1"/>
</dbReference>
<evidence type="ECO:0000256" key="6">
    <source>
        <dbReference type="ARBA" id="ARBA00022618"/>
    </source>
</evidence>
<evidence type="ECO:0000313" key="15">
    <source>
        <dbReference type="EMBL" id="KAK1799185.1"/>
    </source>
</evidence>
<feature type="compositionally biased region" description="Polar residues" evidence="12">
    <location>
        <begin position="1013"/>
        <end position="1030"/>
    </location>
</feature>
<evidence type="ECO:0000256" key="5">
    <source>
        <dbReference type="ARBA" id="ARBA00022490"/>
    </source>
</evidence>
<dbReference type="InterPro" id="IPR036047">
    <property type="entry name" value="F-box-like_dom_sf"/>
</dbReference>
<keyword evidence="7" id="KW-0498">Mitosis</keyword>
<evidence type="ECO:0000256" key="10">
    <source>
        <dbReference type="ARBA" id="ARBA00023306"/>
    </source>
</evidence>
<feature type="transmembrane region" description="Helical" evidence="13">
    <location>
        <begin position="85"/>
        <end position="107"/>
    </location>
</feature>
<feature type="domain" description="F-box" evidence="14">
    <location>
        <begin position="322"/>
        <end position="369"/>
    </location>
</feature>
<feature type="region of interest" description="Disordered" evidence="12">
    <location>
        <begin position="989"/>
        <end position="1032"/>
    </location>
</feature>
<evidence type="ECO:0000256" key="12">
    <source>
        <dbReference type="SAM" id="MobiDB-lite"/>
    </source>
</evidence>
<dbReference type="Pfam" id="PF02984">
    <property type="entry name" value="Cyclin_C"/>
    <property type="match status" value="1"/>
</dbReference>
<dbReference type="InterPro" id="IPR032536">
    <property type="entry name" value="TMEM100"/>
</dbReference>
<keyword evidence="8 11" id="KW-0195">Cyclin</keyword>
<name>A0AAD9DXK0_9TELE</name>
<dbReference type="SUPFAM" id="SSF47954">
    <property type="entry name" value="Cyclin-like"/>
    <property type="match status" value="2"/>
</dbReference>
<dbReference type="InterPro" id="IPR048258">
    <property type="entry name" value="Cyclins_cyclin-box"/>
</dbReference>
<proteinExistence type="inferred from homology"/>
<feature type="transmembrane region" description="Helical" evidence="13">
    <location>
        <begin position="52"/>
        <end position="73"/>
    </location>
</feature>
<keyword evidence="6" id="KW-0132">Cell division</keyword>
<organism evidence="15 16">
    <name type="scientific">Electrophorus voltai</name>
    <dbReference type="NCBI Taxonomy" id="2609070"/>
    <lineage>
        <taxon>Eukaryota</taxon>
        <taxon>Metazoa</taxon>
        <taxon>Chordata</taxon>
        <taxon>Craniata</taxon>
        <taxon>Vertebrata</taxon>
        <taxon>Euteleostomi</taxon>
        <taxon>Actinopterygii</taxon>
        <taxon>Neopterygii</taxon>
        <taxon>Teleostei</taxon>
        <taxon>Ostariophysi</taxon>
        <taxon>Gymnotiformes</taxon>
        <taxon>Gymnotoidei</taxon>
        <taxon>Gymnotidae</taxon>
        <taxon>Electrophorus</taxon>
    </lineage>
</organism>
<evidence type="ECO:0000256" key="4">
    <source>
        <dbReference type="ARBA" id="ARBA00019493"/>
    </source>
</evidence>
<dbReference type="InterPro" id="IPR039361">
    <property type="entry name" value="Cyclin"/>
</dbReference>
<feature type="region of interest" description="Disordered" evidence="12">
    <location>
        <begin position="1081"/>
        <end position="1123"/>
    </location>
</feature>
<dbReference type="SMART" id="SM01332">
    <property type="entry name" value="Cyclin_C"/>
    <property type="match status" value="1"/>
</dbReference>
<dbReference type="AlphaFoldDB" id="A0AAD9DXK0"/>
<evidence type="ECO:0000256" key="3">
    <source>
        <dbReference type="ARBA" id="ARBA00006955"/>
    </source>
</evidence>
<accession>A0AAD9DXK0</accession>
<keyword evidence="9" id="KW-0206">Cytoskeleton</keyword>
<dbReference type="PANTHER" id="PTHR10177">
    <property type="entry name" value="CYCLINS"/>
    <property type="match status" value="1"/>
</dbReference>
<dbReference type="InterPro" id="IPR004367">
    <property type="entry name" value="Cyclin_C-dom"/>
</dbReference>